<evidence type="ECO:0000313" key="3">
    <source>
        <dbReference type="EMBL" id="GMH55010.1"/>
    </source>
</evidence>
<keyword evidence="4" id="KW-1185">Reference proteome</keyword>
<reference evidence="3" key="1">
    <citation type="submission" date="2022-07" db="EMBL/GenBank/DDBJ databases">
        <title>Genome analysis of Parmales, a sister group of diatoms, reveals the evolutionary specialization of diatoms from phago-mixotrophs to photoautotrophs.</title>
        <authorList>
            <person name="Ban H."/>
            <person name="Sato S."/>
            <person name="Yoshikawa S."/>
            <person name="Kazumasa Y."/>
            <person name="Nakamura Y."/>
            <person name="Ichinomiya M."/>
            <person name="Saitoh K."/>
            <person name="Sato N."/>
            <person name="Blanc-Mathieu R."/>
            <person name="Endo H."/>
            <person name="Kuwata A."/>
            <person name="Ogata H."/>
        </authorList>
    </citation>
    <scope>NUCLEOTIDE SEQUENCE</scope>
</reference>
<dbReference type="Gene3D" id="1.20.5.170">
    <property type="match status" value="1"/>
</dbReference>
<feature type="region of interest" description="Disordered" evidence="2">
    <location>
        <begin position="361"/>
        <end position="386"/>
    </location>
</feature>
<dbReference type="OrthoDB" id="49568at2759"/>
<feature type="region of interest" description="Disordered" evidence="2">
    <location>
        <begin position="1"/>
        <end position="27"/>
    </location>
</feature>
<organism evidence="3 4">
    <name type="scientific">Triparma retinervis</name>
    <dbReference type="NCBI Taxonomy" id="2557542"/>
    <lineage>
        <taxon>Eukaryota</taxon>
        <taxon>Sar</taxon>
        <taxon>Stramenopiles</taxon>
        <taxon>Ochrophyta</taxon>
        <taxon>Bolidophyceae</taxon>
        <taxon>Parmales</taxon>
        <taxon>Triparmaceae</taxon>
        <taxon>Triparma</taxon>
    </lineage>
</organism>
<feature type="coiled-coil region" evidence="1">
    <location>
        <begin position="205"/>
        <end position="272"/>
    </location>
</feature>
<dbReference type="PANTHER" id="PTHR34707">
    <property type="entry name" value="VIMENTIN-TYPE INTERMEDIATE FILAMENT-ASSOCIATED COILED-COIL PROTEIN"/>
    <property type="match status" value="1"/>
</dbReference>
<dbReference type="EMBL" id="BRXZ01000823">
    <property type="protein sequence ID" value="GMH55010.1"/>
    <property type="molecule type" value="Genomic_DNA"/>
</dbReference>
<feature type="compositionally biased region" description="Pro residues" evidence="2">
    <location>
        <begin position="368"/>
        <end position="379"/>
    </location>
</feature>
<protein>
    <submittedName>
        <fullName evidence="3">Uncharacterized protein</fullName>
    </submittedName>
</protein>
<keyword evidence="1" id="KW-0175">Coiled coil</keyword>
<feature type="coiled-coil region" evidence="1">
    <location>
        <begin position="27"/>
        <end position="54"/>
    </location>
</feature>
<evidence type="ECO:0000313" key="4">
    <source>
        <dbReference type="Proteomes" id="UP001165082"/>
    </source>
</evidence>
<name>A0A9W7DUS5_9STRA</name>
<dbReference type="PANTHER" id="PTHR34707:SF1">
    <property type="entry name" value="VIMENTIN-TYPE INTERMEDIATE FILAMENT-ASSOCIATED COILED-COIL PROTEIN"/>
    <property type="match status" value="1"/>
</dbReference>
<proteinExistence type="predicted"/>
<sequence>MSPVRDAALGVQEEEECPAVEEGGGKADAMEGVAEDFEERLARSEDLVGDLRRQLALSSEHCKKLSVSLSSAEALASEVPQLKASLKETIGTLKDELTGKDAEIGTLKDELTGKDAEIGTLKDELTGKDAEIVTLKDELTCKYAEIEALKDNLISKDAEILTLNDNLISKDAEVLTLAADLKTAKLVEPPQITTPPPTPDHALHEALHEREVEDLKATIKEVEFNAEQTIESFREEILRLNAEAEERECAIIEERESAIEDNKRIIETLRSEAAPPPTDDSTYTARIQELEEELATLTDHATAADEWMQSANENFEKVCSDKEELERLCNERASQVEELVSDKNGLQERVRGLEMSVESMMNEKAATPRPPSPQPPAPSAPLTATQTELFEKLSVSEKQRASVLADLAEEKERSAAKLSALAEEVRTELKRIRGLKQ</sequence>
<evidence type="ECO:0000256" key="2">
    <source>
        <dbReference type="SAM" id="MobiDB-lite"/>
    </source>
</evidence>
<dbReference type="Proteomes" id="UP001165082">
    <property type="component" value="Unassembled WGS sequence"/>
</dbReference>
<gene>
    <name evidence="3" type="ORF">TrRE_jg12955</name>
</gene>
<feature type="coiled-coil region" evidence="1">
    <location>
        <begin position="132"/>
        <end position="166"/>
    </location>
</feature>
<comment type="caution">
    <text evidence="3">The sequence shown here is derived from an EMBL/GenBank/DDBJ whole genome shotgun (WGS) entry which is preliminary data.</text>
</comment>
<dbReference type="AlphaFoldDB" id="A0A9W7DUS5"/>
<evidence type="ECO:0000256" key="1">
    <source>
        <dbReference type="SAM" id="Coils"/>
    </source>
</evidence>
<accession>A0A9W7DUS5</accession>